<organism evidence="1 2">
    <name type="scientific">Gemmobacter lanyuensis</name>
    <dbReference type="NCBI Taxonomy" id="1054497"/>
    <lineage>
        <taxon>Bacteria</taxon>
        <taxon>Pseudomonadati</taxon>
        <taxon>Pseudomonadota</taxon>
        <taxon>Alphaproteobacteria</taxon>
        <taxon>Rhodobacterales</taxon>
        <taxon>Paracoccaceae</taxon>
        <taxon>Gemmobacter</taxon>
    </lineage>
</organism>
<sequence length="83" mass="8574">MELIVGNKRVIPTAMTPIPGGVEAQLAGEALLSVLEATFHGGATIEVLGGDLDRRPMDVAEIRMEGASTTVTLVCSGAALRLN</sequence>
<name>A0A918MFK2_9RHOB</name>
<proteinExistence type="predicted"/>
<gene>
    <name evidence="1" type="ORF">GCM10011452_01660</name>
</gene>
<dbReference type="AlphaFoldDB" id="A0A918MFK2"/>
<reference evidence="1" key="2">
    <citation type="submission" date="2020-09" db="EMBL/GenBank/DDBJ databases">
        <authorList>
            <person name="Sun Q."/>
            <person name="Kim S."/>
        </authorList>
    </citation>
    <scope>NUCLEOTIDE SEQUENCE</scope>
    <source>
        <strain evidence="1">KCTC 23714</strain>
    </source>
</reference>
<dbReference type="Proteomes" id="UP000628984">
    <property type="component" value="Unassembled WGS sequence"/>
</dbReference>
<dbReference type="RefSeq" id="WP_189631911.1">
    <property type="nucleotide sequence ID" value="NZ_BMYQ01000001.1"/>
</dbReference>
<dbReference type="EMBL" id="BMYQ01000001">
    <property type="protein sequence ID" value="GGW21411.1"/>
    <property type="molecule type" value="Genomic_DNA"/>
</dbReference>
<keyword evidence="2" id="KW-1185">Reference proteome</keyword>
<comment type="caution">
    <text evidence="1">The sequence shown here is derived from an EMBL/GenBank/DDBJ whole genome shotgun (WGS) entry which is preliminary data.</text>
</comment>
<protein>
    <submittedName>
        <fullName evidence="1">Uncharacterized protein</fullName>
    </submittedName>
</protein>
<accession>A0A918MFK2</accession>
<reference evidence="1" key="1">
    <citation type="journal article" date="2014" name="Int. J. Syst. Evol. Microbiol.">
        <title>Complete genome sequence of Corynebacterium casei LMG S-19264T (=DSM 44701T), isolated from a smear-ripened cheese.</title>
        <authorList>
            <consortium name="US DOE Joint Genome Institute (JGI-PGF)"/>
            <person name="Walter F."/>
            <person name="Albersmeier A."/>
            <person name="Kalinowski J."/>
            <person name="Ruckert C."/>
        </authorList>
    </citation>
    <scope>NUCLEOTIDE SEQUENCE</scope>
    <source>
        <strain evidence="1">KCTC 23714</strain>
    </source>
</reference>
<evidence type="ECO:0000313" key="1">
    <source>
        <dbReference type="EMBL" id="GGW21411.1"/>
    </source>
</evidence>
<evidence type="ECO:0000313" key="2">
    <source>
        <dbReference type="Proteomes" id="UP000628984"/>
    </source>
</evidence>